<protein>
    <submittedName>
        <fullName evidence="2">F5/8 type C domain-containing protein</fullName>
    </submittedName>
</protein>
<organism evidence="1 2">
    <name type="scientific">Panagrellus redivivus</name>
    <name type="common">Microworm</name>
    <dbReference type="NCBI Taxonomy" id="6233"/>
    <lineage>
        <taxon>Eukaryota</taxon>
        <taxon>Metazoa</taxon>
        <taxon>Ecdysozoa</taxon>
        <taxon>Nematoda</taxon>
        <taxon>Chromadorea</taxon>
        <taxon>Rhabditida</taxon>
        <taxon>Tylenchina</taxon>
        <taxon>Panagrolaimomorpha</taxon>
        <taxon>Panagrolaimoidea</taxon>
        <taxon>Panagrolaimidae</taxon>
        <taxon>Panagrellus</taxon>
    </lineage>
</organism>
<reference evidence="1" key="1">
    <citation type="journal article" date="2013" name="Genetics">
        <title>The draft genome and transcriptome of Panagrellus redivivus are shaped by the harsh demands of a free-living lifestyle.</title>
        <authorList>
            <person name="Srinivasan J."/>
            <person name="Dillman A.R."/>
            <person name="Macchietto M.G."/>
            <person name="Heikkinen L."/>
            <person name="Lakso M."/>
            <person name="Fracchia K.M."/>
            <person name="Antoshechkin I."/>
            <person name="Mortazavi A."/>
            <person name="Wong G."/>
            <person name="Sternberg P.W."/>
        </authorList>
    </citation>
    <scope>NUCLEOTIDE SEQUENCE [LARGE SCALE GENOMIC DNA]</scope>
    <source>
        <strain evidence="1">MT8872</strain>
    </source>
</reference>
<dbReference type="SUPFAM" id="SSF49785">
    <property type="entry name" value="Galactose-binding domain-like"/>
    <property type="match status" value="2"/>
</dbReference>
<keyword evidence="1" id="KW-1185">Reference proteome</keyword>
<dbReference type="WBParaSite" id="Pan_g14914.t1">
    <property type="protein sequence ID" value="Pan_g14914.t1"/>
    <property type="gene ID" value="Pan_g14914"/>
</dbReference>
<evidence type="ECO:0000313" key="2">
    <source>
        <dbReference type="WBParaSite" id="Pan_g14914.t1"/>
    </source>
</evidence>
<dbReference type="InterPro" id="IPR008979">
    <property type="entry name" value="Galactose-bd-like_sf"/>
</dbReference>
<dbReference type="GO" id="GO:0005737">
    <property type="term" value="C:cytoplasm"/>
    <property type="evidence" value="ECO:0007669"/>
    <property type="project" value="TreeGrafter"/>
</dbReference>
<proteinExistence type="predicted"/>
<dbReference type="PANTHER" id="PTHR46306">
    <property type="entry name" value="BTB/POZ DOMAIN-CONTAINING PROTEIN 9"/>
    <property type="match status" value="1"/>
</dbReference>
<dbReference type="InterPro" id="IPR052407">
    <property type="entry name" value="BTB_POZ_domain_cont_9"/>
</dbReference>
<accession>A0A7E4V021</accession>
<dbReference type="Proteomes" id="UP000492821">
    <property type="component" value="Unassembled WGS sequence"/>
</dbReference>
<dbReference type="PANTHER" id="PTHR46306:SF1">
    <property type="entry name" value="BTB_POZ DOMAIN-CONTAINING PROTEIN 9"/>
    <property type="match status" value="1"/>
</dbReference>
<evidence type="ECO:0000313" key="1">
    <source>
        <dbReference type="Proteomes" id="UP000492821"/>
    </source>
</evidence>
<reference evidence="2" key="2">
    <citation type="submission" date="2020-10" db="UniProtKB">
        <authorList>
            <consortium name="WormBaseParasite"/>
        </authorList>
    </citation>
    <scope>IDENTIFICATION</scope>
</reference>
<dbReference type="AlphaFoldDB" id="A0A7E4V021"/>
<sequence length="366" mass="41947">MSDPITPEAANMANKIGHLFLNEKKLHRVFEEEKFVTSKNKIFHRLVDWMKANPSDSKHFPGLLRFIDLRTMVIDDLVTAFWPLKLIDGNDLLDIVYEQMQKGDPLDPNNRAALGEQKAVVIRSHAINGNGAESIIIDLECIYLLNCLEMELSDGDWSYWIEVSDDNVNWTRIIDYSDYICRSVQRLYFKERAIRYIRIHGIAPTNVIFKISQLEAYYTKEPVSFDRKTKIVIPDENVALAENNAIVIQGYNSAGTLNAMLNGNTLDGSFTYHGIGKDPIIVQLPQPYLIDTMILCLNAKATCTYTIEVSTDKKKWKRVSREKTGNSWQHARFERQPVVFIKITGTYSTDLLLTCRHIDCHADTRP</sequence>
<dbReference type="Gene3D" id="2.60.120.260">
    <property type="entry name" value="Galactose-binding domain-like"/>
    <property type="match status" value="2"/>
</dbReference>
<name>A0A7E4V021_PANRE</name>